<dbReference type="EMBL" id="UGCU01000002">
    <property type="protein sequence ID" value="STK82904.1"/>
    <property type="molecule type" value="Genomic_DNA"/>
</dbReference>
<reference evidence="1 2" key="1">
    <citation type="submission" date="2018-06" db="EMBL/GenBank/DDBJ databases">
        <authorList>
            <consortium name="Pathogen Informatics"/>
            <person name="Doyle S."/>
        </authorList>
    </citation>
    <scope>NUCLEOTIDE SEQUENCE [LARGE SCALE GENOMIC DNA]</scope>
    <source>
        <strain evidence="1 2">NCTC9077</strain>
    </source>
</reference>
<name>A0A376ZZS8_ECOLX</name>
<proteinExistence type="predicted"/>
<evidence type="ECO:0000313" key="2">
    <source>
        <dbReference type="Proteomes" id="UP000254495"/>
    </source>
</evidence>
<sequence length="104" mass="11971">MSTRNIHVNTASYTLLVAGKKKNTGEEWDVLEFSSLTELKKYRKSHPEKMAFSYSYALSQGVDKQFRHINIAEADHFKQFLRQIKRAGLDIRGDLLTGCDEYPS</sequence>
<accession>A0A376ZZS8</accession>
<evidence type="ECO:0000313" key="1">
    <source>
        <dbReference type="EMBL" id="STK82904.1"/>
    </source>
</evidence>
<gene>
    <name evidence="1" type="ORF">NCTC9077_06486</name>
</gene>
<dbReference type="AlphaFoldDB" id="A0A376ZZS8"/>
<protein>
    <submittedName>
        <fullName evidence="1">Uncharacterized protein</fullName>
    </submittedName>
</protein>
<organism evidence="1 2">
    <name type="scientific">Escherichia coli</name>
    <dbReference type="NCBI Taxonomy" id="562"/>
    <lineage>
        <taxon>Bacteria</taxon>
        <taxon>Pseudomonadati</taxon>
        <taxon>Pseudomonadota</taxon>
        <taxon>Gammaproteobacteria</taxon>
        <taxon>Enterobacterales</taxon>
        <taxon>Enterobacteriaceae</taxon>
        <taxon>Escherichia</taxon>
    </lineage>
</organism>
<dbReference type="Proteomes" id="UP000254495">
    <property type="component" value="Unassembled WGS sequence"/>
</dbReference>